<gene>
    <name evidence="1" type="ORF">FGO68_gene812</name>
</gene>
<name>A0A8J8P120_HALGN</name>
<accession>A0A8J8P120</accession>
<organism evidence="1 2">
    <name type="scientific">Halteria grandinella</name>
    <dbReference type="NCBI Taxonomy" id="5974"/>
    <lineage>
        <taxon>Eukaryota</taxon>
        <taxon>Sar</taxon>
        <taxon>Alveolata</taxon>
        <taxon>Ciliophora</taxon>
        <taxon>Intramacronucleata</taxon>
        <taxon>Spirotrichea</taxon>
        <taxon>Stichotrichia</taxon>
        <taxon>Sporadotrichida</taxon>
        <taxon>Halteriidae</taxon>
        <taxon>Halteria</taxon>
    </lineage>
</organism>
<comment type="caution">
    <text evidence="1">The sequence shown here is derived from an EMBL/GenBank/DDBJ whole genome shotgun (WGS) entry which is preliminary data.</text>
</comment>
<dbReference type="AlphaFoldDB" id="A0A8J8P120"/>
<evidence type="ECO:0000313" key="1">
    <source>
        <dbReference type="EMBL" id="TNV83711.1"/>
    </source>
</evidence>
<proteinExistence type="predicted"/>
<sequence length="774" mass="89195">MAFFAMKEFNTKQQLIDALQNLSTADLTQQGLSEAQAGAILGHSQKPLPMKQKATARTFPRLASKYLTLEIVGYACVLQEAVDLGYLFRNFRQLLIQNFKLIKATFKQAEKKVIRSVFQLLDERWLSKRYRLQYFGGIDSDKDVEDCCRLLGSRLNFYSIQIWSSQMFMLSKFRPIKVTVFDCVDIPLLYKHLPSSVTSLKIYGEDDEFVQSDYPAPRVFKELSVASLSNYEDIMIILRKYATATESLTIEWICLEVPGVIDYLMEMNCKQIIVETDDLSNEKLIEFFNCQSKAKKLIQFEGGIATSQVEQEQWGIQQFTSKSLEQELVVHIEGGIGNNEQLFQRLFKGSLSIFKKKRAQIDEYIQFDSNVCLPNADTLTESIWTSNVPFGVFALNNCKGLNRFQFFLHGDCNYQQLAVEKLFLQEIIISYARDLYVPLISDILKKSKDTLRLLKYDGEIDLSPLRNSKVLRQLYIEGDISDANLEVIGTFQNLQDLASEDMRILELLQNFKSLKKFKIKGELGENIIEALPQTIQTLDIQYFKSLEMIKLLLQHNPILNEITSKIISKEDIAYLLYEFKNIKFNINLNATMNLLTFNQAYVILHPEIGLPPLPASEPDHAVYDLLFQRLTNKFALFWPYIQQIGPNDKFEAQYLANCSPKMIDKISTFKEFQHCLINIANNKIKTFSHFDQVFNNQISMSTNQDYLHIIVSAYDEVFQLGANIDKAVAKLKGMTADQRKKIKRQSFFNHCRSNWMSPLTSQDFNDASSKQSIK</sequence>
<evidence type="ECO:0000313" key="2">
    <source>
        <dbReference type="Proteomes" id="UP000785679"/>
    </source>
</evidence>
<protein>
    <submittedName>
        <fullName evidence="1">Uncharacterized protein</fullName>
    </submittedName>
</protein>
<dbReference type="EMBL" id="RRYP01003542">
    <property type="protein sequence ID" value="TNV83711.1"/>
    <property type="molecule type" value="Genomic_DNA"/>
</dbReference>
<dbReference type="Proteomes" id="UP000785679">
    <property type="component" value="Unassembled WGS sequence"/>
</dbReference>
<keyword evidence="2" id="KW-1185">Reference proteome</keyword>
<reference evidence="1" key="1">
    <citation type="submission" date="2019-06" db="EMBL/GenBank/DDBJ databases">
        <authorList>
            <person name="Zheng W."/>
        </authorList>
    </citation>
    <scope>NUCLEOTIDE SEQUENCE</scope>
    <source>
        <strain evidence="1">QDHG01</strain>
    </source>
</reference>